<comment type="subcellular location">
    <subcellularLocation>
        <location evidence="1">Cell membrane</location>
        <topology evidence="1">Multi-pass membrane protein</topology>
    </subcellularLocation>
</comment>
<evidence type="ECO:0000256" key="8">
    <source>
        <dbReference type="SAM" id="Phobius"/>
    </source>
</evidence>
<feature type="transmembrane region" description="Helical" evidence="8">
    <location>
        <begin position="44"/>
        <end position="63"/>
    </location>
</feature>
<keyword evidence="5 8" id="KW-1133">Transmembrane helix</keyword>
<keyword evidence="3 7" id="KW-1003">Cell membrane</keyword>
<dbReference type="PANTHER" id="PTHR13285">
    <property type="entry name" value="ACYLTRANSFERASE"/>
    <property type="match status" value="1"/>
</dbReference>
<dbReference type="Proteomes" id="UP001155182">
    <property type="component" value="Unassembled WGS sequence"/>
</dbReference>
<evidence type="ECO:0000256" key="2">
    <source>
        <dbReference type="ARBA" id="ARBA00010323"/>
    </source>
</evidence>
<evidence type="ECO:0000256" key="3">
    <source>
        <dbReference type="ARBA" id="ARBA00022475"/>
    </source>
</evidence>
<accession>A0A9X2JE77</accession>
<evidence type="ECO:0000313" key="9">
    <source>
        <dbReference type="EMBL" id="MCO4293665.1"/>
    </source>
</evidence>
<evidence type="ECO:0000256" key="6">
    <source>
        <dbReference type="ARBA" id="ARBA00023136"/>
    </source>
</evidence>
<feature type="transmembrane region" description="Helical" evidence="8">
    <location>
        <begin position="338"/>
        <end position="357"/>
    </location>
</feature>
<evidence type="ECO:0000313" key="10">
    <source>
        <dbReference type="Proteomes" id="UP001155182"/>
    </source>
</evidence>
<dbReference type="Pfam" id="PF03062">
    <property type="entry name" value="MBOAT"/>
    <property type="match status" value="1"/>
</dbReference>
<dbReference type="AlphaFoldDB" id="A0A9X2JE77"/>
<comment type="similarity">
    <text evidence="2 7">Belongs to the membrane-bound acyltransferase family.</text>
</comment>
<name>A0A9X2JE77_9SPHI</name>
<feature type="transmembrane region" description="Helical" evidence="8">
    <location>
        <begin position="12"/>
        <end position="32"/>
    </location>
</feature>
<dbReference type="RefSeq" id="WP_252588317.1">
    <property type="nucleotide sequence ID" value="NZ_JAMWYS010000036.1"/>
</dbReference>
<evidence type="ECO:0000256" key="1">
    <source>
        <dbReference type="ARBA" id="ARBA00004651"/>
    </source>
</evidence>
<feature type="transmembrane region" description="Helical" evidence="8">
    <location>
        <begin position="118"/>
        <end position="137"/>
    </location>
</feature>
<feature type="transmembrane region" description="Helical" evidence="8">
    <location>
        <begin position="203"/>
        <end position="220"/>
    </location>
</feature>
<dbReference type="GO" id="GO:0042121">
    <property type="term" value="P:alginic acid biosynthetic process"/>
    <property type="evidence" value="ECO:0007669"/>
    <property type="project" value="InterPro"/>
</dbReference>
<keyword evidence="7" id="KW-0808">Transferase</keyword>
<keyword evidence="6 7" id="KW-0472">Membrane</keyword>
<dbReference type="InterPro" id="IPR024194">
    <property type="entry name" value="Ac/AlaTfrase_AlgI/DltB"/>
</dbReference>
<organism evidence="9 10">
    <name type="scientific">Solitalea agri</name>
    <dbReference type="NCBI Taxonomy" id="2953739"/>
    <lineage>
        <taxon>Bacteria</taxon>
        <taxon>Pseudomonadati</taxon>
        <taxon>Bacteroidota</taxon>
        <taxon>Sphingobacteriia</taxon>
        <taxon>Sphingobacteriales</taxon>
        <taxon>Sphingobacteriaceae</taxon>
        <taxon>Solitalea</taxon>
    </lineage>
</organism>
<dbReference type="PANTHER" id="PTHR13285:SF18">
    <property type="entry name" value="PROTEIN-CYSTEINE N-PALMITOYLTRANSFERASE RASP"/>
    <property type="match status" value="1"/>
</dbReference>
<dbReference type="InterPro" id="IPR028362">
    <property type="entry name" value="AlgI"/>
</dbReference>
<keyword evidence="10" id="KW-1185">Reference proteome</keyword>
<evidence type="ECO:0000256" key="7">
    <source>
        <dbReference type="PIRNR" id="PIRNR016636"/>
    </source>
</evidence>
<dbReference type="InterPro" id="IPR051085">
    <property type="entry name" value="MB_O-acyltransferase"/>
</dbReference>
<keyword evidence="4 8" id="KW-0812">Transmembrane</keyword>
<gene>
    <name evidence="9" type="ORF">NF867_12400</name>
</gene>
<sequence>MFVGWPGHLNNLNIIAPIGLSFLTFQAISYLIDIKREAIEPEKNFFHLTIYFLYFPKILAGPIERANTFLSQLKQPLKACPSTIKDGLKLCLLGFFKKLVIADRLTEYVNKVYDAPDYFSSQALIAATIFFTIQLYCDFSGYCDIGMGISKMLGIKLTKNFNHPFFAESFTDFWKRWHITLSSWLRDYVFLPLCGRRAKHIKIYRSIIIVFAISGLWHGANWTFIVWGLLHGVFIVIENIIKRIFKNHEFNLIPQQLVISLKIVLTFFLVTATRVFFRAKNIDEALYIFKRMFTIAGNFDFSEGRFLFFLAIIMLLIYEITAEYFSKKLISLSNNSRLLKLGFTVTIIALIILLGEFNGGRFIYARF</sequence>
<evidence type="ECO:0000256" key="5">
    <source>
        <dbReference type="ARBA" id="ARBA00022989"/>
    </source>
</evidence>
<comment type="caution">
    <text evidence="9">The sequence shown here is derived from an EMBL/GenBank/DDBJ whole genome shotgun (WGS) entry which is preliminary data.</text>
</comment>
<dbReference type="GO" id="GO:0005886">
    <property type="term" value="C:plasma membrane"/>
    <property type="evidence" value="ECO:0007669"/>
    <property type="project" value="UniProtKB-SubCell"/>
</dbReference>
<reference evidence="9" key="1">
    <citation type="submission" date="2022-06" db="EMBL/GenBank/DDBJ databases">
        <title>Solitalea sp. MAHUQ-68 isolated from rhizospheric soil.</title>
        <authorList>
            <person name="Huq M.A."/>
        </authorList>
    </citation>
    <scope>NUCLEOTIDE SEQUENCE</scope>
    <source>
        <strain evidence="9">MAHUQ-68</strain>
    </source>
</reference>
<feature type="transmembrane region" description="Helical" evidence="8">
    <location>
        <begin position="257"/>
        <end position="277"/>
    </location>
</feature>
<feature type="transmembrane region" description="Helical" evidence="8">
    <location>
        <begin position="306"/>
        <end position="326"/>
    </location>
</feature>
<protein>
    <submittedName>
        <fullName evidence="9">MBOAT family protein</fullName>
    </submittedName>
</protein>
<keyword evidence="7" id="KW-0012">Acyltransferase</keyword>
<evidence type="ECO:0000256" key="4">
    <source>
        <dbReference type="ARBA" id="ARBA00022692"/>
    </source>
</evidence>
<proteinExistence type="inferred from homology"/>
<dbReference type="InterPro" id="IPR004299">
    <property type="entry name" value="MBOAT_fam"/>
</dbReference>
<dbReference type="EMBL" id="JAMWYS010000036">
    <property type="protein sequence ID" value="MCO4293665.1"/>
    <property type="molecule type" value="Genomic_DNA"/>
</dbReference>
<dbReference type="PIRSF" id="PIRSF500217">
    <property type="entry name" value="AlgI"/>
    <property type="match status" value="1"/>
</dbReference>
<dbReference type="GO" id="GO:0016746">
    <property type="term" value="F:acyltransferase activity"/>
    <property type="evidence" value="ECO:0007669"/>
    <property type="project" value="UniProtKB-KW"/>
</dbReference>
<dbReference type="PIRSF" id="PIRSF016636">
    <property type="entry name" value="AlgI_DltB"/>
    <property type="match status" value="1"/>
</dbReference>